<dbReference type="GO" id="GO:0009279">
    <property type="term" value="C:cell outer membrane"/>
    <property type="evidence" value="ECO:0007669"/>
    <property type="project" value="InterPro"/>
</dbReference>
<dbReference type="PANTHER" id="PTHR31284">
    <property type="entry name" value="ACID PHOSPHATASE-LIKE PROTEIN"/>
    <property type="match status" value="1"/>
</dbReference>
<reference evidence="4" key="4">
    <citation type="submission" date="2022-09" db="EMBL/GenBank/DDBJ databases">
        <title>Rouxiella aceris sp. nov., isolated from tree sap and emended description of the genus Rhouxiella.</title>
        <authorList>
            <person name="Kim I.S."/>
        </authorList>
    </citation>
    <scope>NUCLEOTIDE SEQUENCE</scope>
    <source>
        <strain evidence="4">SAP-2</strain>
    </source>
</reference>
<proteinExistence type="predicted"/>
<dbReference type="Pfam" id="PF03767">
    <property type="entry name" value="Acid_phosphat_B"/>
    <property type="match status" value="1"/>
</dbReference>
<reference evidence="5" key="1">
    <citation type="submission" date="2016-12" db="EMBL/GenBank/DDBJ databases">
        <authorList>
            <person name="Le Fleche-Mateos A."/>
        </authorList>
    </citation>
    <scope>NUCLEOTIDE SEQUENCE</scope>
    <source>
        <strain evidence="5">213</strain>
    </source>
</reference>
<evidence type="ECO:0000256" key="1">
    <source>
        <dbReference type="ARBA" id="ARBA00022723"/>
    </source>
</evidence>
<dbReference type="InterPro" id="IPR036412">
    <property type="entry name" value="HAD-like_sf"/>
</dbReference>
<keyword evidence="2 3" id="KW-0732">Signal</keyword>
<reference evidence="4" key="3">
    <citation type="submission" date="2020-11" db="EMBL/GenBank/DDBJ databases">
        <authorList>
            <person name="Lee S.D."/>
        </authorList>
    </citation>
    <scope>NUCLEOTIDE SEQUENCE</scope>
    <source>
        <strain evidence="4">SAP-2</strain>
    </source>
</reference>
<evidence type="ECO:0000313" key="4">
    <source>
        <dbReference type="EMBL" id="MBF6635541.1"/>
    </source>
</evidence>
<dbReference type="InterPro" id="IPR006423">
    <property type="entry name" value="Lipo_e_P4"/>
</dbReference>
<dbReference type="Gene3D" id="3.40.50.1000">
    <property type="entry name" value="HAD superfamily/HAD-like"/>
    <property type="match status" value="1"/>
</dbReference>
<dbReference type="InterPro" id="IPR023214">
    <property type="entry name" value="HAD_sf"/>
</dbReference>
<keyword evidence="6" id="KW-1185">Reference proteome</keyword>
<keyword evidence="4" id="KW-0449">Lipoprotein</keyword>
<gene>
    <name evidence="5" type="ORF">BS639_00905</name>
    <name evidence="4" type="ORF">ITX54_02530</name>
</gene>
<reference evidence="5 6" key="2">
    <citation type="journal article" date="2017" name="Int. J. Syst. Evol. Microbiol.">
        <title>Rouxiella badensis sp. nov. and Rouxiella silvae sp. nov. isolated from peat bog soil in Germany and emendation of the genus description.</title>
        <authorList>
            <person name="Le Fleche-Mateos A."/>
            <person name="Kugler J.H."/>
            <person name="Hansen S.H."/>
            <person name="Syldatk C."/>
            <person name="Hausmann R."/>
            <person name="Lomprez F."/>
            <person name="Vandenbogaert M."/>
            <person name="Manuguerra J.C."/>
            <person name="Grimont P.A."/>
        </authorList>
    </citation>
    <scope>NUCLEOTIDE SEQUENCE [LARGE SCALE GENOMIC DNA]</scope>
    <source>
        <strain evidence="5 6">213</strain>
    </source>
</reference>
<name>A0AA40WYX0_9GAMM</name>
<evidence type="ECO:0000256" key="2">
    <source>
        <dbReference type="ARBA" id="ARBA00022729"/>
    </source>
</evidence>
<dbReference type="AlphaFoldDB" id="A0AA40WYX0"/>
<dbReference type="NCBIfam" id="TIGR01533">
    <property type="entry name" value="lipo_e_P4"/>
    <property type="match status" value="1"/>
</dbReference>
<comment type="caution">
    <text evidence="4">The sequence shown here is derived from an EMBL/GenBank/DDBJ whole genome shotgun (WGS) entry which is preliminary data.</text>
</comment>
<evidence type="ECO:0000313" key="7">
    <source>
        <dbReference type="Proteomes" id="UP000705283"/>
    </source>
</evidence>
<dbReference type="CDD" id="cd07534">
    <property type="entry name" value="HAD_CAP"/>
    <property type="match status" value="1"/>
</dbReference>
<protein>
    <submittedName>
        <fullName evidence="4">5'-nucleotidase, lipoprotein e(P4) family</fullName>
    </submittedName>
</protein>
<dbReference type="SFLD" id="SFLDS00003">
    <property type="entry name" value="Haloacid_Dehalogenase"/>
    <property type="match status" value="1"/>
</dbReference>
<feature type="chain" id="PRO_5041237914" evidence="3">
    <location>
        <begin position="22"/>
        <end position="270"/>
    </location>
</feature>
<dbReference type="EMBL" id="MRWD01000001">
    <property type="protein sequence ID" value="ORJ23335.1"/>
    <property type="molecule type" value="Genomic_DNA"/>
</dbReference>
<evidence type="ECO:0000313" key="6">
    <source>
        <dbReference type="Proteomes" id="UP000192722"/>
    </source>
</evidence>
<accession>A0AA40WYX0</accession>
<sequence length="270" mass="29928">MKKASLYSTTALVFLALTGCAQQSTSQADAQLNDQSVMALNWFQQSGEYQALTYQAFNAATFAFDKAQSLTGKPKAVVVDLDETMIDNSAYSAWQVKANKSFDPKTWSQWTHAEQAKAVPGAVSFAQYVDSHGGIMFYVSNRDQKDYAATVANLKRLGFPNVNEKTVRLSTTTSNKQARFDAIKSEGYNIVIYAGDNLNDFGAATYHKGNEERRNFVNSNHNLFGTQFIVLPNPLYGDWESGLAPGYNKLTPEQKLQVRSQALRAWKGAQ</sequence>
<dbReference type="Proteomes" id="UP000192722">
    <property type="component" value="Unassembled WGS sequence"/>
</dbReference>
<dbReference type="SUPFAM" id="SSF56784">
    <property type="entry name" value="HAD-like"/>
    <property type="match status" value="1"/>
</dbReference>
<dbReference type="SFLD" id="SFLDG01125">
    <property type="entry name" value="C1.1:_Acid_Phosphatase_Like"/>
    <property type="match status" value="1"/>
</dbReference>
<dbReference type="RefSeq" id="WP_055778246.1">
    <property type="nucleotide sequence ID" value="NZ_CBCSCF010000002.1"/>
</dbReference>
<organism evidence="4 7">
    <name type="scientific">Rouxiella silvae</name>
    <dbReference type="NCBI Taxonomy" id="1646373"/>
    <lineage>
        <taxon>Bacteria</taxon>
        <taxon>Pseudomonadati</taxon>
        <taxon>Pseudomonadota</taxon>
        <taxon>Gammaproteobacteria</taxon>
        <taxon>Enterobacterales</taxon>
        <taxon>Yersiniaceae</taxon>
        <taxon>Rouxiella</taxon>
    </lineage>
</organism>
<evidence type="ECO:0000256" key="3">
    <source>
        <dbReference type="SAM" id="SignalP"/>
    </source>
</evidence>
<dbReference type="PANTHER" id="PTHR31284:SF10">
    <property type="entry name" value="ACID PHOSPHATASE-LIKE PROTEIN"/>
    <property type="match status" value="1"/>
</dbReference>
<feature type="signal peptide" evidence="3">
    <location>
        <begin position="1"/>
        <end position="21"/>
    </location>
</feature>
<dbReference type="PIRSF" id="PIRSF019271">
    <property type="entry name" value="Acid_Ptase_C"/>
    <property type="match status" value="1"/>
</dbReference>
<dbReference type="Proteomes" id="UP000705283">
    <property type="component" value="Unassembled WGS sequence"/>
</dbReference>
<evidence type="ECO:0000313" key="5">
    <source>
        <dbReference type="EMBL" id="ORJ23335.1"/>
    </source>
</evidence>
<dbReference type="InterPro" id="IPR005519">
    <property type="entry name" value="Acid_phosphat_B-like"/>
</dbReference>
<keyword evidence="1" id="KW-0479">Metal-binding</keyword>
<dbReference type="EMBL" id="JADMKS010000001">
    <property type="protein sequence ID" value="MBF6635541.1"/>
    <property type="molecule type" value="Genomic_DNA"/>
</dbReference>
<dbReference type="GO" id="GO:0046872">
    <property type="term" value="F:metal ion binding"/>
    <property type="evidence" value="ECO:0007669"/>
    <property type="project" value="UniProtKB-KW"/>
</dbReference>
<dbReference type="PROSITE" id="PS51257">
    <property type="entry name" value="PROKAR_LIPOPROTEIN"/>
    <property type="match status" value="1"/>
</dbReference>